<feature type="region of interest" description="Disordered" evidence="3">
    <location>
        <begin position="1"/>
        <end position="47"/>
    </location>
</feature>
<dbReference type="RefSeq" id="WP_182706193.1">
    <property type="nucleotide sequence ID" value="NZ_JACJII010000001.1"/>
</dbReference>
<dbReference type="SUPFAM" id="SSF50494">
    <property type="entry name" value="Trypsin-like serine proteases"/>
    <property type="match status" value="1"/>
</dbReference>
<comment type="caution">
    <text evidence="4">The sequence shown here is derived from an EMBL/GenBank/DDBJ whole genome shotgun (WGS) entry which is preliminary data.</text>
</comment>
<evidence type="ECO:0000256" key="1">
    <source>
        <dbReference type="ARBA" id="ARBA00022670"/>
    </source>
</evidence>
<dbReference type="InterPro" id="IPR009003">
    <property type="entry name" value="Peptidase_S1_PA"/>
</dbReference>
<gene>
    <name evidence="4" type="ORF">HNR21_003746</name>
</gene>
<dbReference type="Pfam" id="PF13365">
    <property type="entry name" value="Trypsin_2"/>
    <property type="match status" value="1"/>
</dbReference>
<protein>
    <submittedName>
        <fullName evidence="4">Putative serine protease PepD</fullName>
        <ecNumber evidence="4">3.4.21.-</ecNumber>
    </submittedName>
</protein>
<dbReference type="EC" id="3.4.21.-" evidence="4"/>
<dbReference type="PRINTS" id="PR00834">
    <property type="entry name" value="PROTEASES2C"/>
</dbReference>
<name>A0A7W3MZR0_9ACTN</name>
<dbReference type="InterPro" id="IPR001940">
    <property type="entry name" value="Peptidase_S1C"/>
</dbReference>
<organism evidence="4 5">
    <name type="scientific">Thermomonospora cellulosilytica</name>
    <dbReference type="NCBI Taxonomy" id="1411118"/>
    <lineage>
        <taxon>Bacteria</taxon>
        <taxon>Bacillati</taxon>
        <taxon>Actinomycetota</taxon>
        <taxon>Actinomycetes</taxon>
        <taxon>Streptosporangiales</taxon>
        <taxon>Thermomonosporaceae</taxon>
        <taxon>Thermomonospora</taxon>
    </lineage>
</organism>
<feature type="compositionally biased region" description="Pro residues" evidence="3">
    <location>
        <begin position="13"/>
        <end position="44"/>
    </location>
</feature>
<keyword evidence="1 4" id="KW-0645">Protease</keyword>
<reference evidence="4 5" key="1">
    <citation type="submission" date="2020-08" db="EMBL/GenBank/DDBJ databases">
        <title>Sequencing the genomes of 1000 actinobacteria strains.</title>
        <authorList>
            <person name="Klenk H.-P."/>
        </authorList>
    </citation>
    <scope>NUCLEOTIDE SEQUENCE [LARGE SCALE GENOMIC DNA]</scope>
    <source>
        <strain evidence="4 5">DSM 45823</strain>
    </source>
</reference>
<keyword evidence="5" id="KW-1185">Reference proteome</keyword>
<evidence type="ECO:0000313" key="5">
    <source>
        <dbReference type="Proteomes" id="UP000539313"/>
    </source>
</evidence>
<dbReference type="GO" id="GO:0006508">
    <property type="term" value="P:proteolysis"/>
    <property type="evidence" value="ECO:0007669"/>
    <property type="project" value="UniProtKB-KW"/>
</dbReference>
<dbReference type="InterPro" id="IPR051201">
    <property type="entry name" value="Chloro_Bact_Ser_Proteases"/>
</dbReference>
<proteinExistence type="predicted"/>
<evidence type="ECO:0000256" key="2">
    <source>
        <dbReference type="ARBA" id="ARBA00022801"/>
    </source>
</evidence>
<dbReference type="GO" id="GO:0004252">
    <property type="term" value="F:serine-type endopeptidase activity"/>
    <property type="evidence" value="ECO:0007669"/>
    <property type="project" value="InterPro"/>
</dbReference>
<sequence length="284" mass="27657">MTHDLHLGLGDPPRGPDFVAPPPHEIPPVPPPDPPAPSAPPPSSRPARSLAVTIAAALVAGAVAGAAGGYAAGGGAPASVLRQSDAGPVNGAGDLSDMAARIQISVVSVEAGGASGSGFVLDRAGHVLTNAHVVDGGGEVAVVLADRRRLAARVVGTDPAADIAVLAVPPADSPPPLTLGRSADVRVGDPVLAVGSPLGLAGTVTGGIVSALDRQVRLGSATALVLQTDASINPGNSGGPLVNARGEVIGVNTAMLSRGGSGSIGIGFAIPADRAVEVARRLIR</sequence>
<dbReference type="AlphaFoldDB" id="A0A7W3MZR0"/>
<accession>A0A7W3MZR0</accession>
<dbReference type="EMBL" id="JACJII010000001">
    <property type="protein sequence ID" value="MBA9004864.1"/>
    <property type="molecule type" value="Genomic_DNA"/>
</dbReference>
<dbReference type="Gene3D" id="2.40.10.120">
    <property type="match status" value="1"/>
</dbReference>
<keyword evidence="2 4" id="KW-0378">Hydrolase</keyword>
<evidence type="ECO:0000256" key="3">
    <source>
        <dbReference type="SAM" id="MobiDB-lite"/>
    </source>
</evidence>
<dbReference type="Proteomes" id="UP000539313">
    <property type="component" value="Unassembled WGS sequence"/>
</dbReference>
<evidence type="ECO:0000313" key="4">
    <source>
        <dbReference type="EMBL" id="MBA9004864.1"/>
    </source>
</evidence>
<dbReference type="PANTHER" id="PTHR43343:SF3">
    <property type="entry name" value="PROTEASE DO-LIKE 8, CHLOROPLASTIC"/>
    <property type="match status" value="1"/>
</dbReference>
<dbReference type="PANTHER" id="PTHR43343">
    <property type="entry name" value="PEPTIDASE S12"/>
    <property type="match status" value="1"/>
</dbReference>